<accession>A0A6V7P589</accession>
<organism evidence="1">
    <name type="scientific">Ananas comosus var. bracteatus</name>
    <name type="common">red pineapple</name>
    <dbReference type="NCBI Taxonomy" id="296719"/>
    <lineage>
        <taxon>Eukaryota</taxon>
        <taxon>Viridiplantae</taxon>
        <taxon>Streptophyta</taxon>
        <taxon>Embryophyta</taxon>
        <taxon>Tracheophyta</taxon>
        <taxon>Spermatophyta</taxon>
        <taxon>Magnoliopsida</taxon>
        <taxon>Liliopsida</taxon>
        <taxon>Poales</taxon>
        <taxon>Bromeliaceae</taxon>
        <taxon>Bromelioideae</taxon>
        <taxon>Ananas</taxon>
    </lineage>
</organism>
<evidence type="ECO:0000313" key="1">
    <source>
        <dbReference type="EMBL" id="CAD1825982.1"/>
    </source>
</evidence>
<name>A0A6V7P589_ANACO</name>
<proteinExistence type="predicted"/>
<sequence length="108" mass="11605">MVDLSIDMASWPPKTKTIVRAAEAEAEVEAEAAASVLSGASLPSPNGFYTLKANVALFRRILHHFFFSFSSSSSSVAASRPAREGAIGTIAELEEVPSRCQEPPRARR</sequence>
<gene>
    <name evidence="1" type="ORF">CB5_LOCUS9193</name>
</gene>
<reference evidence="1" key="1">
    <citation type="submission" date="2020-07" db="EMBL/GenBank/DDBJ databases">
        <authorList>
            <person name="Lin J."/>
        </authorList>
    </citation>
    <scope>NUCLEOTIDE SEQUENCE</scope>
</reference>
<dbReference type="AlphaFoldDB" id="A0A6V7P589"/>
<protein>
    <submittedName>
        <fullName evidence="1">Uncharacterized protein</fullName>
    </submittedName>
</protein>
<dbReference type="EMBL" id="LR862145">
    <property type="protein sequence ID" value="CAD1825982.1"/>
    <property type="molecule type" value="Genomic_DNA"/>
</dbReference>